<dbReference type="WBParaSite" id="BPAG_0001266001-mRNA-1">
    <property type="protein sequence ID" value="BPAG_0001266001-mRNA-1"/>
    <property type="gene ID" value="BPAG_0001266001"/>
</dbReference>
<dbReference type="AlphaFoldDB" id="A0A0N4TV12"/>
<name>A0A0N4TV12_BRUPA</name>
<reference evidence="4" key="1">
    <citation type="submission" date="2017-02" db="UniProtKB">
        <authorList>
            <consortium name="WormBaseParasite"/>
        </authorList>
    </citation>
    <scope>IDENTIFICATION</scope>
</reference>
<sequence length="265" mass="29069">MTASSLGRSSKVDTIFILIFSFIFWISLPLSQSQLIHNDFQQQVPSVNTADSFLLRPSLKFFRDSKQNNSTSQPFGKNIVLTKQDKIALAKISEIADSILNQLGLSSDFNGRRYKPLVAPSSFQNDDINSVIAEANQNRIDLQGIASGQIPGLAPIPVPAFPGPQDVPAIPGVNTIPGLSNFNYLISQLFPQMIPPTNTLLGSSISRLVPKGYAKNLAKDVFRAVHPAAENVDVARMTGRWFQVINSPHVIREACTVSHCMFCLF</sequence>
<keyword evidence="1" id="KW-1133">Transmembrane helix</keyword>
<dbReference type="EMBL" id="UZAD01013308">
    <property type="protein sequence ID" value="VDN93808.1"/>
    <property type="molecule type" value="Genomic_DNA"/>
</dbReference>
<evidence type="ECO:0000313" key="3">
    <source>
        <dbReference type="Proteomes" id="UP000278627"/>
    </source>
</evidence>
<evidence type="ECO:0000256" key="1">
    <source>
        <dbReference type="SAM" id="Phobius"/>
    </source>
</evidence>
<keyword evidence="1" id="KW-0472">Membrane</keyword>
<keyword evidence="3" id="KW-1185">Reference proteome</keyword>
<evidence type="ECO:0000313" key="4">
    <source>
        <dbReference type="WBParaSite" id="BPAG_0001266001-mRNA-1"/>
    </source>
</evidence>
<protein>
    <submittedName>
        <fullName evidence="2 4">Uncharacterized protein</fullName>
    </submittedName>
</protein>
<reference evidence="2 3" key="2">
    <citation type="submission" date="2018-11" db="EMBL/GenBank/DDBJ databases">
        <authorList>
            <consortium name="Pathogen Informatics"/>
        </authorList>
    </citation>
    <scope>NUCLEOTIDE SEQUENCE [LARGE SCALE GENOMIC DNA]</scope>
</reference>
<gene>
    <name evidence="2" type="ORF">BPAG_LOCUS12622</name>
</gene>
<feature type="transmembrane region" description="Helical" evidence="1">
    <location>
        <begin position="12"/>
        <end position="30"/>
    </location>
</feature>
<organism evidence="4">
    <name type="scientific">Brugia pahangi</name>
    <name type="common">Filarial nematode worm</name>
    <dbReference type="NCBI Taxonomy" id="6280"/>
    <lineage>
        <taxon>Eukaryota</taxon>
        <taxon>Metazoa</taxon>
        <taxon>Ecdysozoa</taxon>
        <taxon>Nematoda</taxon>
        <taxon>Chromadorea</taxon>
        <taxon>Rhabditida</taxon>
        <taxon>Spirurina</taxon>
        <taxon>Spiruromorpha</taxon>
        <taxon>Filarioidea</taxon>
        <taxon>Onchocercidae</taxon>
        <taxon>Brugia</taxon>
    </lineage>
</organism>
<dbReference type="PANTHER" id="PTHR37437:SF7">
    <property type="entry name" value="LIPOCALIN-RELATED PROTEIN"/>
    <property type="match status" value="1"/>
</dbReference>
<keyword evidence="1" id="KW-0812">Transmembrane</keyword>
<dbReference type="Proteomes" id="UP000278627">
    <property type="component" value="Unassembled WGS sequence"/>
</dbReference>
<dbReference type="PANTHER" id="PTHR37437">
    <property type="entry name" value="LIPOCALIN-RELATED PROTEIN-RELATED"/>
    <property type="match status" value="1"/>
</dbReference>
<dbReference type="STRING" id="6280.A0A0N4TV12"/>
<evidence type="ECO:0000313" key="2">
    <source>
        <dbReference type="EMBL" id="VDN93808.1"/>
    </source>
</evidence>
<proteinExistence type="predicted"/>
<accession>A0A0N4TV12</accession>